<name>A0A381R1D8_9ZZZZ</name>
<keyword evidence="3" id="KW-0808">Transferase</keyword>
<dbReference type="AlphaFoldDB" id="A0A381R1D8"/>
<evidence type="ECO:0000256" key="3">
    <source>
        <dbReference type="ARBA" id="ARBA00022679"/>
    </source>
</evidence>
<dbReference type="GO" id="GO:0005829">
    <property type="term" value="C:cytosol"/>
    <property type="evidence" value="ECO:0007669"/>
    <property type="project" value="TreeGrafter"/>
</dbReference>
<proteinExistence type="inferred from homology"/>
<sequence>MSTHRELARKHLVPHFTPKAAWHSDSLPVIERGEGCYLYDVDGNEYLDGLAGLFCVNIGHGRPDLSAAAAKQMDKLAYSTNWGFAHPPSIEAATMIAGFAPGDLSETFFVSSGSEAVESAIKFARNYHLARGDEDRYKVISRNWAYHGTTLGALSVTGIPKFRDPYLPMLSDGTRHVPNTRQCTSPAGTPVAELSCVQAIEETILAEGPETVSMVIAEPIQNGGGALVPPDGYWQELRRICDRYGVLLVADEVICSFGRFGHWFASERNGVVPDMITFAKGVTSAYQPLGGVVIRGPLVDEVFDSSIGSYVHGSTFGGHPVATAVAVANMTAMRDEGVMQHVLDTEGYFTDQLRAMGEAHACVREVRGTGFFYAVDLCADSGTDRDLSTTQEAGLRGGALGGMVREERMTVRPDDRGYTGLTISPPLVADRAVIDDLVARVDRVADRIDAWLAGND</sequence>
<dbReference type="InterPro" id="IPR005814">
    <property type="entry name" value="Aminotrans_3"/>
</dbReference>
<evidence type="ECO:0000256" key="4">
    <source>
        <dbReference type="ARBA" id="ARBA00022898"/>
    </source>
</evidence>
<dbReference type="GO" id="GO:0008483">
    <property type="term" value="F:transaminase activity"/>
    <property type="evidence" value="ECO:0007669"/>
    <property type="project" value="UniProtKB-KW"/>
</dbReference>
<dbReference type="CDD" id="cd00610">
    <property type="entry name" value="OAT_like"/>
    <property type="match status" value="1"/>
</dbReference>
<gene>
    <name evidence="5" type="ORF">METZ01_LOCUS38399</name>
</gene>
<dbReference type="PANTHER" id="PTHR43094">
    <property type="entry name" value="AMINOTRANSFERASE"/>
    <property type="match status" value="1"/>
</dbReference>
<dbReference type="Pfam" id="PF00202">
    <property type="entry name" value="Aminotran_3"/>
    <property type="match status" value="1"/>
</dbReference>
<evidence type="ECO:0000256" key="1">
    <source>
        <dbReference type="ARBA" id="ARBA00008954"/>
    </source>
</evidence>
<evidence type="ECO:0008006" key="6">
    <source>
        <dbReference type="Google" id="ProtNLM"/>
    </source>
</evidence>
<protein>
    <recommendedName>
        <fullName evidence="6">Aspartate aminotransferase family protein</fullName>
    </recommendedName>
</protein>
<evidence type="ECO:0000313" key="5">
    <source>
        <dbReference type="EMBL" id="SUZ85545.1"/>
    </source>
</evidence>
<dbReference type="InterPro" id="IPR015424">
    <property type="entry name" value="PyrdxlP-dep_Trfase"/>
</dbReference>
<organism evidence="5">
    <name type="scientific">marine metagenome</name>
    <dbReference type="NCBI Taxonomy" id="408172"/>
    <lineage>
        <taxon>unclassified sequences</taxon>
        <taxon>metagenomes</taxon>
        <taxon>ecological metagenomes</taxon>
    </lineage>
</organism>
<dbReference type="InterPro" id="IPR015422">
    <property type="entry name" value="PyrdxlP-dep_Trfase_small"/>
</dbReference>
<dbReference type="EMBL" id="UINC01001639">
    <property type="protein sequence ID" value="SUZ85545.1"/>
    <property type="molecule type" value="Genomic_DNA"/>
</dbReference>
<dbReference type="PIRSF" id="PIRSF000521">
    <property type="entry name" value="Transaminase_4ab_Lys_Orn"/>
    <property type="match status" value="1"/>
</dbReference>
<dbReference type="GO" id="GO:0030170">
    <property type="term" value="F:pyridoxal phosphate binding"/>
    <property type="evidence" value="ECO:0007669"/>
    <property type="project" value="InterPro"/>
</dbReference>
<dbReference type="Gene3D" id="3.90.1150.10">
    <property type="entry name" value="Aspartate Aminotransferase, domain 1"/>
    <property type="match status" value="1"/>
</dbReference>
<dbReference type="PANTHER" id="PTHR43094:SF1">
    <property type="entry name" value="AMINOTRANSFERASE CLASS-III"/>
    <property type="match status" value="1"/>
</dbReference>
<dbReference type="SUPFAM" id="SSF53383">
    <property type="entry name" value="PLP-dependent transferases"/>
    <property type="match status" value="1"/>
</dbReference>
<accession>A0A381R1D8</accession>
<keyword evidence="4" id="KW-0663">Pyridoxal phosphate</keyword>
<evidence type="ECO:0000256" key="2">
    <source>
        <dbReference type="ARBA" id="ARBA00022576"/>
    </source>
</evidence>
<reference evidence="5" key="1">
    <citation type="submission" date="2018-05" db="EMBL/GenBank/DDBJ databases">
        <authorList>
            <person name="Lanie J.A."/>
            <person name="Ng W.-L."/>
            <person name="Kazmierczak K.M."/>
            <person name="Andrzejewski T.M."/>
            <person name="Davidsen T.M."/>
            <person name="Wayne K.J."/>
            <person name="Tettelin H."/>
            <person name="Glass J.I."/>
            <person name="Rusch D."/>
            <person name="Podicherti R."/>
            <person name="Tsui H.-C.T."/>
            <person name="Winkler M.E."/>
        </authorList>
    </citation>
    <scope>NUCLEOTIDE SEQUENCE</scope>
</reference>
<keyword evidence="2" id="KW-0032">Aminotransferase</keyword>
<dbReference type="InterPro" id="IPR015421">
    <property type="entry name" value="PyrdxlP-dep_Trfase_major"/>
</dbReference>
<comment type="similarity">
    <text evidence="1">Belongs to the class-III pyridoxal-phosphate-dependent aminotransferase family.</text>
</comment>
<dbReference type="Gene3D" id="3.40.640.10">
    <property type="entry name" value="Type I PLP-dependent aspartate aminotransferase-like (Major domain)"/>
    <property type="match status" value="1"/>
</dbReference>
<dbReference type="FunFam" id="3.40.640.10:FF:000014">
    <property type="entry name" value="Adenosylmethionine-8-amino-7-oxononanoate aminotransferase, probable"/>
    <property type="match status" value="1"/>
</dbReference>